<reference evidence="1 2" key="1">
    <citation type="submission" date="2019-02" db="EMBL/GenBank/DDBJ databases">
        <title>Deep-cultivation of Planctomycetes and their phenomic and genomic characterization uncovers novel biology.</title>
        <authorList>
            <person name="Wiegand S."/>
            <person name="Jogler M."/>
            <person name="Boedeker C."/>
            <person name="Pinto D."/>
            <person name="Vollmers J."/>
            <person name="Rivas-Marin E."/>
            <person name="Kohn T."/>
            <person name="Peeters S.H."/>
            <person name="Heuer A."/>
            <person name="Rast P."/>
            <person name="Oberbeckmann S."/>
            <person name="Bunk B."/>
            <person name="Jeske O."/>
            <person name="Meyerdierks A."/>
            <person name="Storesund J.E."/>
            <person name="Kallscheuer N."/>
            <person name="Luecker S."/>
            <person name="Lage O.M."/>
            <person name="Pohl T."/>
            <person name="Merkel B.J."/>
            <person name="Hornburger P."/>
            <person name="Mueller R.-W."/>
            <person name="Bruemmer F."/>
            <person name="Labrenz M."/>
            <person name="Spormann A.M."/>
            <person name="Op Den Camp H."/>
            <person name="Overmann J."/>
            <person name="Amann R."/>
            <person name="Jetten M.S.M."/>
            <person name="Mascher T."/>
            <person name="Medema M.H."/>
            <person name="Devos D.P."/>
            <person name="Kaster A.-K."/>
            <person name="Ovreas L."/>
            <person name="Rohde M."/>
            <person name="Galperin M.Y."/>
            <person name="Jogler C."/>
        </authorList>
    </citation>
    <scope>NUCLEOTIDE SEQUENCE [LARGE SCALE GENOMIC DNA]</scope>
    <source>
        <strain evidence="1 2">Pla52n</strain>
    </source>
</reference>
<name>A0A5C6ATR5_9BACT</name>
<dbReference type="Proteomes" id="UP000320176">
    <property type="component" value="Unassembled WGS sequence"/>
</dbReference>
<comment type="caution">
    <text evidence="1">The sequence shown here is derived from an EMBL/GenBank/DDBJ whole genome shotgun (WGS) entry which is preliminary data.</text>
</comment>
<accession>A0A5C6ATR5</accession>
<dbReference type="RefSeq" id="WP_146520783.1">
    <property type="nucleotide sequence ID" value="NZ_CP151726.1"/>
</dbReference>
<evidence type="ECO:0000313" key="1">
    <source>
        <dbReference type="EMBL" id="TWU02456.1"/>
    </source>
</evidence>
<keyword evidence="2" id="KW-1185">Reference proteome</keyword>
<dbReference type="EMBL" id="SJPN01000004">
    <property type="protein sequence ID" value="TWU02456.1"/>
    <property type="molecule type" value="Genomic_DNA"/>
</dbReference>
<dbReference type="Pfam" id="PF14357">
    <property type="entry name" value="DUF4404"/>
    <property type="match status" value="1"/>
</dbReference>
<evidence type="ECO:0008006" key="3">
    <source>
        <dbReference type="Google" id="ProtNLM"/>
    </source>
</evidence>
<dbReference type="InterPro" id="IPR025516">
    <property type="entry name" value="DUF4404"/>
</dbReference>
<dbReference type="OrthoDB" id="281328at2"/>
<evidence type="ECO:0000313" key="2">
    <source>
        <dbReference type="Proteomes" id="UP000320176"/>
    </source>
</evidence>
<protein>
    <recommendedName>
        <fullName evidence="3">DUF4404 domain-containing protein</fullName>
    </recommendedName>
</protein>
<organism evidence="1 2">
    <name type="scientific">Stieleria varia</name>
    <dbReference type="NCBI Taxonomy" id="2528005"/>
    <lineage>
        <taxon>Bacteria</taxon>
        <taxon>Pseudomonadati</taxon>
        <taxon>Planctomycetota</taxon>
        <taxon>Planctomycetia</taxon>
        <taxon>Pirellulales</taxon>
        <taxon>Pirellulaceae</taxon>
        <taxon>Stieleria</taxon>
    </lineage>
</organism>
<dbReference type="AlphaFoldDB" id="A0A5C6ATR5"/>
<proteinExistence type="predicted"/>
<gene>
    <name evidence="1" type="ORF">Pla52n_35060</name>
</gene>
<sequence>MREELDETIELLRQQLAAADDMDAAEAEELRQSLEGISSTLDHHEVNSATLAERLQQQADAFQESHPVLTQTVGRLADMLAQMGI</sequence>